<gene>
    <name evidence="2" type="ORF">LACBIDRAFT_325216</name>
</gene>
<name>B0D479_LACBS</name>
<feature type="compositionally biased region" description="Basic and acidic residues" evidence="1">
    <location>
        <begin position="7"/>
        <end position="17"/>
    </location>
</feature>
<dbReference type="InParanoid" id="B0D479"/>
<organism evidence="3">
    <name type="scientific">Laccaria bicolor (strain S238N-H82 / ATCC MYA-4686)</name>
    <name type="common">Bicoloured deceiver</name>
    <name type="synonym">Laccaria laccata var. bicolor</name>
    <dbReference type="NCBI Taxonomy" id="486041"/>
    <lineage>
        <taxon>Eukaryota</taxon>
        <taxon>Fungi</taxon>
        <taxon>Dikarya</taxon>
        <taxon>Basidiomycota</taxon>
        <taxon>Agaricomycotina</taxon>
        <taxon>Agaricomycetes</taxon>
        <taxon>Agaricomycetidae</taxon>
        <taxon>Agaricales</taxon>
        <taxon>Agaricineae</taxon>
        <taxon>Hydnangiaceae</taxon>
        <taxon>Laccaria</taxon>
    </lineage>
</organism>
<sequence length="323" mass="35829">MANTLKSDLESEKDSKALKTSLPDGQKATLANDLPPELLVHIFEMAQNMFFLNQCSTWHFPFILGKVYLGRSKDSPIDLNITFTLTLSQRGISTLIGILQPHYRCCCSIRVKSELFYKLTREIPSILEWMCQGHYPMLQHICVEGLDPHCTRFFTLTSPKCYIPVDLWSHYGAGVSELLLSISAPDLEELTIAPIVHNDFSKFRRKTSNAPRFPALKSLTLAPANDGKLTTLAQANACFPGIKLLILPNYNELYIVESFKTKDSRPFWPELDGLAVHDIDDQGVLCALALTVPGSLVNVKNDPNGLAKGSIVGGGGRSMEDTM</sequence>
<evidence type="ECO:0000313" key="3">
    <source>
        <dbReference type="Proteomes" id="UP000001194"/>
    </source>
</evidence>
<accession>B0D479</accession>
<dbReference type="KEGG" id="lbc:LACBIDRAFT_325216"/>
<proteinExistence type="predicted"/>
<dbReference type="RefSeq" id="XP_001878979.1">
    <property type="nucleotide sequence ID" value="XM_001878944.1"/>
</dbReference>
<evidence type="ECO:0000256" key="1">
    <source>
        <dbReference type="SAM" id="MobiDB-lite"/>
    </source>
</evidence>
<dbReference type="AlphaFoldDB" id="B0D479"/>
<dbReference type="HOGENOM" id="CLU_020999_5_0_1"/>
<dbReference type="Proteomes" id="UP000001194">
    <property type="component" value="Unassembled WGS sequence"/>
</dbReference>
<evidence type="ECO:0000313" key="2">
    <source>
        <dbReference type="EMBL" id="EDR10529.1"/>
    </source>
</evidence>
<protein>
    <submittedName>
        <fullName evidence="2">Predicted protein</fullName>
    </submittedName>
</protein>
<feature type="region of interest" description="Disordered" evidence="1">
    <location>
        <begin position="1"/>
        <end position="20"/>
    </location>
</feature>
<keyword evidence="3" id="KW-1185">Reference proteome</keyword>
<dbReference type="GeneID" id="6074744"/>
<dbReference type="EMBL" id="DS547097">
    <property type="protein sequence ID" value="EDR10529.1"/>
    <property type="molecule type" value="Genomic_DNA"/>
</dbReference>
<reference evidence="2 3" key="1">
    <citation type="journal article" date="2008" name="Nature">
        <title>The genome of Laccaria bicolor provides insights into mycorrhizal symbiosis.</title>
        <authorList>
            <person name="Martin F."/>
            <person name="Aerts A."/>
            <person name="Ahren D."/>
            <person name="Brun A."/>
            <person name="Danchin E.G.J."/>
            <person name="Duchaussoy F."/>
            <person name="Gibon J."/>
            <person name="Kohler A."/>
            <person name="Lindquist E."/>
            <person name="Pereda V."/>
            <person name="Salamov A."/>
            <person name="Shapiro H.J."/>
            <person name="Wuyts J."/>
            <person name="Blaudez D."/>
            <person name="Buee M."/>
            <person name="Brokstein P."/>
            <person name="Canbaeck B."/>
            <person name="Cohen D."/>
            <person name="Courty P.E."/>
            <person name="Coutinho P.M."/>
            <person name="Delaruelle C."/>
            <person name="Detter J.C."/>
            <person name="Deveau A."/>
            <person name="DiFazio S."/>
            <person name="Duplessis S."/>
            <person name="Fraissinet-Tachet L."/>
            <person name="Lucic E."/>
            <person name="Frey-Klett P."/>
            <person name="Fourrey C."/>
            <person name="Feussner I."/>
            <person name="Gay G."/>
            <person name="Grimwood J."/>
            <person name="Hoegger P.J."/>
            <person name="Jain P."/>
            <person name="Kilaru S."/>
            <person name="Labbe J."/>
            <person name="Lin Y.C."/>
            <person name="Legue V."/>
            <person name="Le Tacon F."/>
            <person name="Marmeisse R."/>
            <person name="Melayah D."/>
            <person name="Montanini B."/>
            <person name="Muratet M."/>
            <person name="Nehls U."/>
            <person name="Niculita-Hirzel H."/>
            <person name="Oudot-Le Secq M.P."/>
            <person name="Peter M."/>
            <person name="Quesneville H."/>
            <person name="Rajashekar B."/>
            <person name="Reich M."/>
            <person name="Rouhier N."/>
            <person name="Schmutz J."/>
            <person name="Yin T."/>
            <person name="Chalot M."/>
            <person name="Henrissat B."/>
            <person name="Kuees U."/>
            <person name="Lucas S."/>
            <person name="Van de Peer Y."/>
            <person name="Podila G.K."/>
            <person name="Polle A."/>
            <person name="Pukkila P.J."/>
            <person name="Richardson P.M."/>
            <person name="Rouze P."/>
            <person name="Sanders I.R."/>
            <person name="Stajich J.E."/>
            <person name="Tunlid A."/>
            <person name="Tuskan G."/>
            <person name="Grigoriev I.V."/>
        </authorList>
    </citation>
    <scope>NUCLEOTIDE SEQUENCE [LARGE SCALE GENOMIC DNA]</scope>
    <source>
        <strain evidence="3">S238N-H82 / ATCC MYA-4686</strain>
    </source>
</reference>